<accession>A0AAW1T3P4</accession>
<dbReference type="GO" id="GO:0005759">
    <property type="term" value="C:mitochondrial matrix"/>
    <property type="evidence" value="ECO:0007669"/>
    <property type="project" value="TreeGrafter"/>
</dbReference>
<gene>
    <name evidence="3" type="ORF">WJX84_005546</name>
</gene>
<dbReference type="SMART" id="SM00952">
    <property type="entry name" value="RAP"/>
    <property type="match status" value="1"/>
</dbReference>
<dbReference type="SUPFAM" id="SSF48371">
    <property type="entry name" value="ARM repeat"/>
    <property type="match status" value="1"/>
</dbReference>
<dbReference type="GO" id="GO:0000963">
    <property type="term" value="P:mitochondrial RNA processing"/>
    <property type="evidence" value="ECO:0007669"/>
    <property type="project" value="TreeGrafter"/>
</dbReference>
<dbReference type="GO" id="GO:0035770">
    <property type="term" value="C:ribonucleoprotein granule"/>
    <property type="evidence" value="ECO:0007669"/>
    <property type="project" value="TreeGrafter"/>
</dbReference>
<reference evidence="3 4" key="1">
    <citation type="journal article" date="2024" name="Nat. Commun.">
        <title>Phylogenomics reveals the evolutionary origins of lichenization in chlorophyte algae.</title>
        <authorList>
            <person name="Puginier C."/>
            <person name="Libourel C."/>
            <person name="Otte J."/>
            <person name="Skaloud P."/>
            <person name="Haon M."/>
            <person name="Grisel S."/>
            <person name="Petersen M."/>
            <person name="Berrin J.G."/>
            <person name="Delaux P.M."/>
            <person name="Dal Grande F."/>
            <person name="Keller J."/>
        </authorList>
    </citation>
    <scope>NUCLEOTIDE SEQUENCE [LARGE SCALE GENOMIC DNA]</scope>
    <source>
        <strain evidence="3 4">SAG 2523</strain>
    </source>
</reference>
<dbReference type="PANTHER" id="PTHR21228">
    <property type="entry name" value="FAST LEU-RICH DOMAIN-CONTAINING"/>
    <property type="match status" value="1"/>
</dbReference>
<dbReference type="AlphaFoldDB" id="A0AAW1T3P4"/>
<dbReference type="EMBL" id="JALJOV010000357">
    <property type="protein sequence ID" value="KAK9864416.1"/>
    <property type="molecule type" value="Genomic_DNA"/>
</dbReference>
<protein>
    <recommendedName>
        <fullName evidence="2">RAP domain-containing protein</fullName>
    </recommendedName>
</protein>
<dbReference type="PANTHER" id="PTHR21228:SF40">
    <property type="entry name" value="LD45607P"/>
    <property type="match status" value="1"/>
</dbReference>
<dbReference type="InterPro" id="IPR050870">
    <property type="entry name" value="FAST_kinase"/>
</dbReference>
<sequence length="457" mass="49473">MVPGPRPPPGPKPPPGSPAIKPQSTALQAIQLQTTSFSTPSGGAVSSYTARPSITVLGKRGEKLATTTARNLANIVWAFAKMEYDPGQQLLQEVADELATKAASCNPQNVANSEATKKLNKFNAQNIANLIWAFASLAQSGDKSTFIDLFDGAAAAAEKQMGSFSPQNAANTIWAFAKLEHPVPSLMKAVAGHAEWSIKEYQPQSVANLVWALATLQGEPGAGLLQSVAAHFKSNLKEYSPQNLANTVWALATIKYTNKELSNSVWALARLGHYDADFMEIVAGEAESRISEFSQQNLANTAWAFSKISHFRQSLLDAIADQAVAIFEMTEDRLFSMDISLAREKVCIEVDGPHHFSANTLRPSGENLARQRLLRARGWAVVSIPFFKWSDKDDDDHVKLLQSVSASPAAMTILSYLNPSGGSDKSQLYLQTCSMLMLRDLCPGSGPEPFPNHTQDA</sequence>
<evidence type="ECO:0000259" key="2">
    <source>
        <dbReference type="PROSITE" id="PS51286"/>
    </source>
</evidence>
<comment type="caution">
    <text evidence="3">The sequence shown here is derived from an EMBL/GenBank/DDBJ whole genome shotgun (WGS) entry which is preliminary data.</text>
</comment>
<dbReference type="Pfam" id="PF26188">
    <property type="entry name" value="RESC6"/>
    <property type="match status" value="1"/>
</dbReference>
<dbReference type="PROSITE" id="PS51286">
    <property type="entry name" value="RAP"/>
    <property type="match status" value="1"/>
</dbReference>
<evidence type="ECO:0000256" key="1">
    <source>
        <dbReference type="SAM" id="MobiDB-lite"/>
    </source>
</evidence>
<dbReference type="InterPro" id="IPR016024">
    <property type="entry name" value="ARM-type_fold"/>
</dbReference>
<proteinExistence type="predicted"/>
<dbReference type="GO" id="GO:0044528">
    <property type="term" value="P:regulation of mitochondrial mRNA stability"/>
    <property type="evidence" value="ECO:0007669"/>
    <property type="project" value="TreeGrafter"/>
</dbReference>
<dbReference type="Proteomes" id="UP001485043">
    <property type="component" value="Unassembled WGS sequence"/>
</dbReference>
<feature type="region of interest" description="Disordered" evidence="1">
    <location>
        <begin position="1"/>
        <end position="22"/>
    </location>
</feature>
<evidence type="ECO:0000313" key="4">
    <source>
        <dbReference type="Proteomes" id="UP001485043"/>
    </source>
</evidence>
<name>A0AAW1T3P4_9CHLO</name>
<dbReference type="Pfam" id="PF08373">
    <property type="entry name" value="RAP"/>
    <property type="match status" value="1"/>
</dbReference>
<dbReference type="GO" id="GO:0003723">
    <property type="term" value="F:RNA binding"/>
    <property type="evidence" value="ECO:0007669"/>
    <property type="project" value="TreeGrafter"/>
</dbReference>
<keyword evidence="4" id="KW-1185">Reference proteome</keyword>
<dbReference type="InterPro" id="IPR013584">
    <property type="entry name" value="RAP"/>
</dbReference>
<feature type="compositionally biased region" description="Pro residues" evidence="1">
    <location>
        <begin position="1"/>
        <end position="17"/>
    </location>
</feature>
<evidence type="ECO:0000313" key="3">
    <source>
        <dbReference type="EMBL" id="KAK9864416.1"/>
    </source>
</evidence>
<feature type="domain" description="RAP" evidence="2">
    <location>
        <begin position="346"/>
        <end position="403"/>
    </location>
</feature>
<dbReference type="InterPro" id="IPR058917">
    <property type="entry name" value="RESC6_dom"/>
</dbReference>
<organism evidence="3 4">
    <name type="scientific">Apatococcus fuscideae</name>
    <dbReference type="NCBI Taxonomy" id="2026836"/>
    <lineage>
        <taxon>Eukaryota</taxon>
        <taxon>Viridiplantae</taxon>
        <taxon>Chlorophyta</taxon>
        <taxon>core chlorophytes</taxon>
        <taxon>Trebouxiophyceae</taxon>
        <taxon>Chlorellales</taxon>
        <taxon>Chlorellaceae</taxon>
        <taxon>Apatococcus</taxon>
    </lineage>
</organism>